<dbReference type="RefSeq" id="WP_341841890.1">
    <property type="nucleotide sequence ID" value="NZ_CP149792.1"/>
</dbReference>
<dbReference type="Proteomes" id="UP001449657">
    <property type="component" value="Chromosome"/>
</dbReference>
<accession>A0ABZ2Z4Y5</accession>
<protein>
    <recommendedName>
        <fullName evidence="3">Lipoprotein</fullName>
    </recommendedName>
</protein>
<keyword evidence="2" id="KW-1185">Reference proteome</keyword>
<reference evidence="1 2" key="1">
    <citation type="submission" date="2024-03" db="EMBL/GenBank/DDBJ databases">
        <title>Chitinophaga caseinilytica sp. nov., a casein hydrolysing bacterium isolated from forest soil.</title>
        <authorList>
            <person name="Lee D.S."/>
            <person name="Han D.M."/>
            <person name="Baek J.H."/>
            <person name="Choi D.G."/>
            <person name="Jeon J.H."/>
            <person name="Jeon C.O."/>
        </authorList>
    </citation>
    <scope>NUCLEOTIDE SEQUENCE [LARGE SCALE GENOMIC DNA]</scope>
    <source>
        <strain evidence="1 2">KACC 19118</strain>
    </source>
</reference>
<dbReference type="PROSITE" id="PS51257">
    <property type="entry name" value="PROKAR_LIPOPROTEIN"/>
    <property type="match status" value="1"/>
</dbReference>
<dbReference type="EMBL" id="CP150096">
    <property type="protein sequence ID" value="WZN47233.1"/>
    <property type="molecule type" value="Genomic_DNA"/>
</dbReference>
<evidence type="ECO:0000313" key="2">
    <source>
        <dbReference type="Proteomes" id="UP001449657"/>
    </source>
</evidence>
<evidence type="ECO:0008006" key="3">
    <source>
        <dbReference type="Google" id="ProtNLM"/>
    </source>
</evidence>
<proteinExistence type="predicted"/>
<sequence length="193" mass="21926">MRIVFAGLFALLMTGCRLPEPKGGAPVAVRDHSYRALGNYCWDEIARMRKSPFQITKTIRLNGQTVSAPVKDSAGLEALFRPLMDADISRPSLADAYDIDTIPNHFSGDTTFIHRTRGKQTWPAQLIVEIDSSRRIKSVQASSHTKNPVYEYRQEIVYERDRQLSISSHQKIIFMKAENMETIAQFRPLTAQQ</sequence>
<gene>
    <name evidence="1" type="ORF">WJU22_03445</name>
</gene>
<name>A0ABZ2Z4Y5_9BACT</name>
<organism evidence="1 2">
    <name type="scientific">Chitinophaga caseinilytica</name>
    <dbReference type="NCBI Taxonomy" id="2267521"/>
    <lineage>
        <taxon>Bacteria</taxon>
        <taxon>Pseudomonadati</taxon>
        <taxon>Bacteroidota</taxon>
        <taxon>Chitinophagia</taxon>
        <taxon>Chitinophagales</taxon>
        <taxon>Chitinophagaceae</taxon>
        <taxon>Chitinophaga</taxon>
    </lineage>
</organism>
<evidence type="ECO:0000313" key="1">
    <source>
        <dbReference type="EMBL" id="WZN47233.1"/>
    </source>
</evidence>